<sequence length="450" mass="51706">MTTETLKPFLSTSRCGDNSISMPLNTTRRHSRSINVAAITLSTIAVTLTLCLLVLVIVQRKRISQFDAEVDHLKKIMCRMQERLGLTNLEDDGDYGNEHNPVFINKPKKIISEEDTLNIEDYGSNKEDDGDYESEVDYQDFKNGLSVTDYDSDDEDGDVIDDDIINSKTYIDEDDDSKNDQDFYSDFSRFNATLKKKKSARKTRSIVPVSSSEDYYGHDTSQVRNTRQNNGGVVSNDYSQQKKILAHRQSLRREEARKIAFEQSTRPNVQRSRKFSSPYHSYKRKHKNDNLKSAKSTGQTRTGTFTPAAHFHLVRKIPDRYSTIKIDSFSGDMYIGHPSWSNEIAVDNYFKVENGALTVYEPGLYYVYAQVCYNNTHDQNGFVIFHGHKPFLQCLNTVPTNIIHKIHTCHTSGLIYLRENETIHLRDFHSDRNVILKDANNRSYFGLIKI</sequence>
<protein>
    <submittedName>
        <fullName evidence="10">(Mediterranean fruit fly) hypothetical protein</fullName>
    </submittedName>
</protein>
<comment type="subcellular location">
    <subcellularLocation>
        <location evidence="1">Secreted</location>
    </subcellularLocation>
</comment>
<organism evidence="10 11">
    <name type="scientific">Ceratitis capitata</name>
    <name type="common">Mediterranean fruit fly</name>
    <name type="synonym">Tephritis capitata</name>
    <dbReference type="NCBI Taxonomy" id="7213"/>
    <lineage>
        <taxon>Eukaryota</taxon>
        <taxon>Metazoa</taxon>
        <taxon>Ecdysozoa</taxon>
        <taxon>Arthropoda</taxon>
        <taxon>Hexapoda</taxon>
        <taxon>Insecta</taxon>
        <taxon>Pterygota</taxon>
        <taxon>Neoptera</taxon>
        <taxon>Endopterygota</taxon>
        <taxon>Diptera</taxon>
        <taxon>Brachycera</taxon>
        <taxon>Muscomorpha</taxon>
        <taxon>Tephritoidea</taxon>
        <taxon>Tephritidae</taxon>
        <taxon>Ceratitis</taxon>
        <taxon>Ceratitis</taxon>
    </lineage>
</organism>
<keyword evidence="5" id="KW-1015">Disulfide bond</keyword>
<evidence type="ECO:0000313" key="10">
    <source>
        <dbReference type="EMBL" id="CAD7014626.1"/>
    </source>
</evidence>
<dbReference type="Pfam" id="PF00229">
    <property type="entry name" value="TNF"/>
    <property type="match status" value="1"/>
</dbReference>
<dbReference type="GO" id="GO:0016020">
    <property type="term" value="C:membrane"/>
    <property type="evidence" value="ECO:0007669"/>
    <property type="project" value="InterPro"/>
</dbReference>
<name>A0A811VGU4_CERCA</name>
<evidence type="ECO:0000256" key="8">
    <source>
        <dbReference type="SAM" id="Phobius"/>
    </source>
</evidence>
<dbReference type="InterPro" id="IPR051748">
    <property type="entry name" value="TNF_Ligand_Superfamily"/>
</dbReference>
<evidence type="ECO:0000256" key="4">
    <source>
        <dbReference type="ARBA" id="ARBA00022525"/>
    </source>
</evidence>
<feature type="domain" description="THD" evidence="9">
    <location>
        <begin position="307"/>
        <end position="450"/>
    </location>
</feature>
<dbReference type="GO" id="GO:0005125">
    <property type="term" value="F:cytokine activity"/>
    <property type="evidence" value="ECO:0007669"/>
    <property type="project" value="UniProtKB-KW"/>
</dbReference>
<keyword evidence="3" id="KW-0202">Cytokine</keyword>
<comment type="similarity">
    <text evidence="2">Belongs to the tumor necrosis factor family.</text>
</comment>
<evidence type="ECO:0000256" key="2">
    <source>
        <dbReference type="ARBA" id="ARBA00008670"/>
    </source>
</evidence>
<feature type="compositionally biased region" description="Polar residues" evidence="7">
    <location>
        <begin position="291"/>
        <end position="302"/>
    </location>
</feature>
<evidence type="ECO:0000256" key="1">
    <source>
        <dbReference type="ARBA" id="ARBA00004613"/>
    </source>
</evidence>
<dbReference type="InterPro" id="IPR021184">
    <property type="entry name" value="TNF_CS"/>
</dbReference>
<reference evidence="10" key="1">
    <citation type="submission" date="2020-11" db="EMBL/GenBank/DDBJ databases">
        <authorList>
            <person name="Whitehead M."/>
        </authorList>
    </citation>
    <scope>NUCLEOTIDE SEQUENCE</scope>
    <source>
        <strain evidence="10">EGII</strain>
    </source>
</reference>
<evidence type="ECO:0000256" key="5">
    <source>
        <dbReference type="ARBA" id="ARBA00023157"/>
    </source>
</evidence>
<dbReference type="PANTHER" id="PTHR15151:SF24">
    <property type="entry name" value="A PROLIFERATION-INDUCING LIGAND-LIKE PROTEIN-RELATED"/>
    <property type="match status" value="1"/>
</dbReference>
<keyword evidence="8" id="KW-0472">Membrane</keyword>
<dbReference type="Gene3D" id="2.60.120.40">
    <property type="match status" value="1"/>
</dbReference>
<dbReference type="OrthoDB" id="6159739at2759"/>
<evidence type="ECO:0000256" key="6">
    <source>
        <dbReference type="ARBA" id="ARBA00023180"/>
    </source>
</evidence>
<keyword evidence="8" id="KW-0812">Transmembrane</keyword>
<keyword evidence="4" id="KW-0964">Secreted</keyword>
<evidence type="ECO:0000256" key="3">
    <source>
        <dbReference type="ARBA" id="ARBA00022514"/>
    </source>
</evidence>
<feature type="region of interest" description="Disordered" evidence="7">
    <location>
        <begin position="262"/>
        <end position="302"/>
    </location>
</feature>
<gene>
    <name evidence="10" type="ORF">CCAP1982_LOCUS22617</name>
</gene>
<comment type="caution">
    <text evidence="10">The sequence shown here is derived from an EMBL/GenBank/DDBJ whole genome shotgun (WGS) entry which is preliminary data.</text>
</comment>
<dbReference type="GO" id="GO:0005164">
    <property type="term" value="F:tumor necrosis factor receptor binding"/>
    <property type="evidence" value="ECO:0007669"/>
    <property type="project" value="InterPro"/>
</dbReference>
<keyword evidence="6" id="KW-0325">Glycoprotein</keyword>
<dbReference type="PROSITE" id="PS50049">
    <property type="entry name" value="THD_2"/>
    <property type="match status" value="1"/>
</dbReference>
<keyword evidence="8" id="KW-1133">Transmembrane helix</keyword>
<feature type="transmembrane region" description="Helical" evidence="8">
    <location>
        <begin position="34"/>
        <end position="58"/>
    </location>
</feature>
<dbReference type="InterPro" id="IPR006052">
    <property type="entry name" value="TNF_dom"/>
</dbReference>
<proteinExistence type="inferred from homology"/>
<dbReference type="EMBL" id="CAJHJT010000056">
    <property type="protein sequence ID" value="CAD7014626.1"/>
    <property type="molecule type" value="Genomic_DNA"/>
</dbReference>
<evidence type="ECO:0000259" key="9">
    <source>
        <dbReference type="PROSITE" id="PS50049"/>
    </source>
</evidence>
<dbReference type="SUPFAM" id="SSF49842">
    <property type="entry name" value="TNF-like"/>
    <property type="match status" value="1"/>
</dbReference>
<dbReference type="Proteomes" id="UP000606786">
    <property type="component" value="Unassembled WGS sequence"/>
</dbReference>
<evidence type="ECO:0000313" key="11">
    <source>
        <dbReference type="Proteomes" id="UP000606786"/>
    </source>
</evidence>
<dbReference type="InterPro" id="IPR008983">
    <property type="entry name" value="Tumour_necrosis_fac-like_dom"/>
</dbReference>
<evidence type="ECO:0000256" key="7">
    <source>
        <dbReference type="SAM" id="MobiDB-lite"/>
    </source>
</evidence>
<dbReference type="GO" id="GO:0006955">
    <property type="term" value="P:immune response"/>
    <property type="evidence" value="ECO:0007669"/>
    <property type="project" value="InterPro"/>
</dbReference>
<dbReference type="PANTHER" id="PTHR15151">
    <property type="entry name" value="PROTEIN EIGER"/>
    <property type="match status" value="1"/>
</dbReference>
<dbReference type="GO" id="GO:0005615">
    <property type="term" value="C:extracellular space"/>
    <property type="evidence" value="ECO:0007669"/>
    <property type="project" value="UniProtKB-KW"/>
</dbReference>
<accession>A0A811VGU4</accession>
<keyword evidence="11" id="KW-1185">Reference proteome</keyword>
<dbReference type="AlphaFoldDB" id="A0A811VGU4"/>
<dbReference type="PROSITE" id="PS00251">
    <property type="entry name" value="THD_1"/>
    <property type="match status" value="1"/>
</dbReference>